<protein>
    <submittedName>
        <fullName evidence="1">Uncharacterized protein</fullName>
    </submittedName>
</protein>
<comment type="caution">
    <text evidence="1">The sequence shown here is derived from an EMBL/GenBank/DDBJ whole genome shotgun (WGS) entry which is preliminary data.</text>
</comment>
<organism evidence="1 2">
    <name type="scientific">Mycobacterium kansasii</name>
    <dbReference type="NCBI Taxonomy" id="1768"/>
    <lineage>
        <taxon>Bacteria</taxon>
        <taxon>Bacillati</taxon>
        <taxon>Actinomycetota</taxon>
        <taxon>Actinomycetes</taxon>
        <taxon>Mycobacteriales</taxon>
        <taxon>Mycobacteriaceae</taxon>
        <taxon>Mycobacterium</taxon>
    </lineage>
</organism>
<name>A0A1V3XTD9_MYCKA</name>
<sequence>MSPPTPRRSWCSSRGKGLLASIIMLDAGRDVRGIAAFG</sequence>
<proteinExistence type="predicted"/>
<evidence type="ECO:0000313" key="1">
    <source>
        <dbReference type="EMBL" id="OOK82348.1"/>
    </source>
</evidence>
<gene>
    <name evidence="1" type="ORF">BZL30_1029</name>
</gene>
<accession>A0A1V3XTD9</accession>
<dbReference type="EMBL" id="MVBM01000001">
    <property type="protein sequence ID" value="OOK82348.1"/>
    <property type="molecule type" value="Genomic_DNA"/>
</dbReference>
<dbReference type="AlphaFoldDB" id="A0A1V3XTD9"/>
<dbReference type="Proteomes" id="UP000189229">
    <property type="component" value="Unassembled WGS sequence"/>
</dbReference>
<reference evidence="1 2" key="1">
    <citation type="submission" date="2017-02" db="EMBL/GenBank/DDBJ databases">
        <title>Complete genome sequences of Mycobacterium kansasii strains isolated from rhesus macaques.</title>
        <authorList>
            <person name="Panda A."/>
            <person name="Nagaraj S."/>
            <person name="Zhao X."/>
            <person name="Tettelin H."/>
            <person name="Detolla L.J."/>
        </authorList>
    </citation>
    <scope>NUCLEOTIDE SEQUENCE [LARGE SCALE GENOMIC DNA]</scope>
    <source>
        <strain evidence="1 2">11-3813</strain>
    </source>
</reference>
<evidence type="ECO:0000313" key="2">
    <source>
        <dbReference type="Proteomes" id="UP000189229"/>
    </source>
</evidence>